<dbReference type="PATRIC" id="fig|1203554.3.peg.607"/>
<comment type="caution">
    <text evidence="1">The sequence shown here is derived from an EMBL/GenBank/DDBJ whole genome shotgun (WGS) entry which is preliminary data.</text>
</comment>
<dbReference type="PANTHER" id="PTHR34071">
    <property type="entry name" value="5-NITROIMIDAZOLE ANTIBIOTICS RESISTANCE PROTEIN, NIMA-FAMILY-RELATED PROTEIN-RELATED"/>
    <property type="match status" value="1"/>
</dbReference>
<dbReference type="SUPFAM" id="SSF50475">
    <property type="entry name" value="FMN-binding split barrel"/>
    <property type="match status" value="1"/>
</dbReference>
<evidence type="ECO:0000313" key="2">
    <source>
        <dbReference type="Proteomes" id="UP000014400"/>
    </source>
</evidence>
<dbReference type="Proteomes" id="UP000014400">
    <property type="component" value="Unassembled WGS sequence"/>
</dbReference>
<evidence type="ECO:0008006" key="3">
    <source>
        <dbReference type="Google" id="ProtNLM"/>
    </source>
</evidence>
<dbReference type="eggNOG" id="COG3467">
    <property type="taxonomic scope" value="Bacteria"/>
</dbReference>
<dbReference type="AlphaFoldDB" id="S3BHC1"/>
<evidence type="ECO:0000313" key="1">
    <source>
        <dbReference type="EMBL" id="EPD99816.1"/>
    </source>
</evidence>
<dbReference type="Gene3D" id="2.30.110.10">
    <property type="entry name" value="Electron Transport, Fmn-binding Protein, Chain A"/>
    <property type="match status" value="1"/>
</dbReference>
<dbReference type="STRING" id="1203554.HMPREF1476_00620"/>
<protein>
    <recommendedName>
        <fullName evidence="3">Pyridoxamine 5'-phosphate oxidase putative domain-containing protein</fullName>
    </recommendedName>
</protein>
<reference evidence="1 2" key="1">
    <citation type="submission" date="2013-04" db="EMBL/GenBank/DDBJ databases">
        <title>The Genome Sequence of Sutterella wadsworthensis HGA0223.</title>
        <authorList>
            <consortium name="The Broad Institute Genomics Platform"/>
            <person name="Earl A."/>
            <person name="Ward D."/>
            <person name="Feldgarden M."/>
            <person name="Gevers D."/>
            <person name="Schmidt T.M."/>
            <person name="Dover J."/>
            <person name="Dai D."/>
            <person name="Walker B."/>
            <person name="Young S."/>
            <person name="Zeng Q."/>
            <person name="Gargeya S."/>
            <person name="Fitzgerald M."/>
            <person name="Haas B."/>
            <person name="Abouelleil A."/>
            <person name="Allen A.W."/>
            <person name="Alvarado L."/>
            <person name="Arachchi H.M."/>
            <person name="Berlin A.M."/>
            <person name="Chapman S.B."/>
            <person name="Gainer-Dewar J."/>
            <person name="Goldberg J."/>
            <person name="Griggs A."/>
            <person name="Gujja S."/>
            <person name="Hansen M."/>
            <person name="Howarth C."/>
            <person name="Imamovic A."/>
            <person name="Ireland A."/>
            <person name="Larimer J."/>
            <person name="McCowan C."/>
            <person name="Murphy C."/>
            <person name="Pearson M."/>
            <person name="Poon T.W."/>
            <person name="Priest M."/>
            <person name="Roberts A."/>
            <person name="Saif S."/>
            <person name="Shea T."/>
            <person name="Sisk P."/>
            <person name="Sykes S."/>
            <person name="Wortman J."/>
            <person name="Nusbaum C."/>
            <person name="Birren B."/>
        </authorList>
    </citation>
    <scope>NUCLEOTIDE SEQUENCE [LARGE SCALE GENOMIC DNA]</scope>
    <source>
        <strain evidence="1 2">HGA0223</strain>
    </source>
</reference>
<keyword evidence="2" id="KW-1185">Reference proteome</keyword>
<gene>
    <name evidence="1" type="ORF">HMPREF1476_00620</name>
</gene>
<proteinExistence type="predicted"/>
<dbReference type="Pfam" id="PF12900">
    <property type="entry name" value="Pyridox_ox_2"/>
    <property type="match status" value="1"/>
</dbReference>
<sequence>MTISAQPQRPMRRRDRELPREEALRAARAAGHAVLSFIHPDTGVPQGVPISPVVTPEGIVYWHSTNEASLKGEGLKKDPRASLTFIAYAEDLPEEYTVDYASTVMTGRAHIVTDPQERRQAMLEICRRYAGAERDATSTEYFDHAGSQIDVWRFDPEMVSGKSRSWTEKVSHILAKQGF</sequence>
<dbReference type="HOGENOM" id="CLU_067890_2_1_4"/>
<dbReference type="EMBL" id="ATCF01000012">
    <property type="protein sequence ID" value="EPD99816.1"/>
    <property type="molecule type" value="Genomic_DNA"/>
</dbReference>
<accession>S3BHC1</accession>
<dbReference type="PANTHER" id="PTHR34071:SF2">
    <property type="entry name" value="FLAVIN-NUCLEOTIDE-BINDING PROTEIN"/>
    <property type="match status" value="1"/>
</dbReference>
<dbReference type="InterPro" id="IPR012349">
    <property type="entry name" value="Split_barrel_FMN-bd"/>
</dbReference>
<dbReference type="RefSeq" id="WP_016473982.1">
    <property type="nucleotide sequence ID" value="NZ_KE150480.1"/>
</dbReference>
<organism evidence="1 2">
    <name type="scientific">Sutterella wadsworthensis HGA0223</name>
    <dbReference type="NCBI Taxonomy" id="1203554"/>
    <lineage>
        <taxon>Bacteria</taxon>
        <taxon>Pseudomonadati</taxon>
        <taxon>Pseudomonadota</taxon>
        <taxon>Betaproteobacteria</taxon>
        <taxon>Burkholderiales</taxon>
        <taxon>Sutterellaceae</taxon>
        <taxon>Sutterella</taxon>
    </lineage>
</organism>
<name>S3BHC1_9BURK</name>
<dbReference type="InterPro" id="IPR024747">
    <property type="entry name" value="Pyridox_Oxase-rel"/>
</dbReference>